<reference evidence="2" key="1">
    <citation type="journal article" date="2013" name="Proc. Natl. Acad. Sci. U.S.A.">
        <title>Genome structure and metabolic features in the red seaweed Chondrus crispus shed light on evolution of the Archaeplastida.</title>
        <authorList>
            <person name="Collen J."/>
            <person name="Porcel B."/>
            <person name="Carre W."/>
            <person name="Ball S.G."/>
            <person name="Chaparro C."/>
            <person name="Tonon T."/>
            <person name="Barbeyron T."/>
            <person name="Michel G."/>
            <person name="Noel B."/>
            <person name="Valentin K."/>
            <person name="Elias M."/>
            <person name="Artiguenave F."/>
            <person name="Arun A."/>
            <person name="Aury J.M."/>
            <person name="Barbosa-Neto J.F."/>
            <person name="Bothwell J.H."/>
            <person name="Bouget F.Y."/>
            <person name="Brillet L."/>
            <person name="Cabello-Hurtado F."/>
            <person name="Capella-Gutierrez S."/>
            <person name="Charrier B."/>
            <person name="Cladiere L."/>
            <person name="Cock J.M."/>
            <person name="Coelho S.M."/>
            <person name="Colleoni C."/>
            <person name="Czjzek M."/>
            <person name="Da Silva C."/>
            <person name="Delage L."/>
            <person name="Denoeud F."/>
            <person name="Deschamps P."/>
            <person name="Dittami S.M."/>
            <person name="Gabaldon T."/>
            <person name="Gachon C.M."/>
            <person name="Groisillier A."/>
            <person name="Herve C."/>
            <person name="Jabbari K."/>
            <person name="Katinka M."/>
            <person name="Kloareg B."/>
            <person name="Kowalczyk N."/>
            <person name="Labadie K."/>
            <person name="Leblanc C."/>
            <person name="Lopez P.J."/>
            <person name="McLachlan D.H."/>
            <person name="Meslet-Cladiere L."/>
            <person name="Moustafa A."/>
            <person name="Nehr Z."/>
            <person name="Nyvall Collen P."/>
            <person name="Panaud O."/>
            <person name="Partensky F."/>
            <person name="Poulain J."/>
            <person name="Rensing S.A."/>
            <person name="Rousvoal S."/>
            <person name="Samson G."/>
            <person name="Symeonidi A."/>
            <person name="Weissenbach J."/>
            <person name="Zambounis A."/>
            <person name="Wincker P."/>
            <person name="Boyen C."/>
        </authorList>
    </citation>
    <scope>NUCLEOTIDE SEQUENCE [LARGE SCALE GENOMIC DNA]</scope>
    <source>
        <strain evidence="2">cv. Stackhouse</strain>
    </source>
</reference>
<evidence type="ECO:0000313" key="1">
    <source>
        <dbReference type="EMBL" id="CDF34714.1"/>
    </source>
</evidence>
<dbReference type="Gramene" id="CDF34714">
    <property type="protein sequence ID" value="CDF34714"/>
    <property type="gene ID" value="CHC_T00003630001"/>
</dbReference>
<gene>
    <name evidence="1" type="ORF">CHC_T00003630001</name>
</gene>
<dbReference type="AlphaFoldDB" id="R7Q9I0"/>
<organism evidence="1 2">
    <name type="scientific">Chondrus crispus</name>
    <name type="common">Carrageen Irish moss</name>
    <name type="synonym">Polymorpha crispa</name>
    <dbReference type="NCBI Taxonomy" id="2769"/>
    <lineage>
        <taxon>Eukaryota</taxon>
        <taxon>Rhodophyta</taxon>
        <taxon>Florideophyceae</taxon>
        <taxon>Rhodymeniophycidae</taxon>
        <taxon>Gigartinales</taxon>
        <taxon>Gigartinaceae</taxon>
        <taxon>Chondrus</taxon>
    </lineage>
</organism>
<keyword evidence="2" id="KW-1185">Reference proteome</keyword>
<dbReference type="Proteomes" id="UP000012073">
    <property type="component" value="Unassembled WGS sequence"/>
</dbReference>
<dbReference type="PhylomeDB" id="R7Q9I0"/>
<evidence type="ECO:0000313" key="2">
    <source>
        <dbReference type="Proteomes" id="UP000012073"/>
    </source>
</evidence>
<dbReference type="Gene3D" id="1.10.418.90">
    <property type="entry name" value="Protein of unknown function DUF1823"/>
    <property type="match status" value="1"/>
</dbReference>
<dbReference type="OrthoDB" id="4311at2759"/>
<accession>R7Q9I0</accession>
<dbReference type="RefSeq" id="XP_005714533.1">
    <property type="nucleotide sequence ID" value="XM_005714476.1"/>
</dbReference>
<name>R7Q9I0_CHOCR</name>
<dbReference type="KEGG" id="ccp:CHC_T00003630001"/>
<sequence>MREAFIPAAPITCGLPFQSTNGLRKLSGDRASPPLRPARRPAPARIVAVEGWATTRLKVLPSLEGVKRTEGLPGIHFDEPPQITGQDLLAIIRGDTPDAWVNEILRTFLGWKQMENGEWNDDEVQPMWKKAYKRGPPDFIGKKGDYTPEMDRPVKIAVQNLSRSIPSDYKQLLKPTMKPLGFSGWKVADLTPNLTRRAQAVNWIIYWYKMHYQEYTWS</sequence>
<protein>
    <submittedName>
        <fullName evidence="1">Uncharacterized protein</fullName>
    </submittedName>
</protein>
<dbReference type="EMBL" id="HG001706">
    <property type="protein sequence ID" value="CDF34714.1"/>
    <property type="molecule type" value="Genomic_DNA"/>
</dbReference>
<dbReference type="Pfam" id="PF08853">
    <property type="entry name" value="DUF1823"/>
    <property type="match status" value="1"/>
</dbReference>
<dbReference type="GeneID" id="17322247"/>
<proteinExistence type="predicted"/>
<dbReference type="InterPro" id="IPR014952">
    <property type="entry name" value="DUF1823"/>
</dbReference>